<protein>
    <submittedName>
        <fullName evidence="9">Beta-galactosidase</fullName>
    </submittedName>
</protein>
<dbReference type="GO" id="GO:0005975">
    <property type="term" value="P:carbohydrate metabolic process"/>
    <property type="evidence" value="ECO:0007669"/>
    <property type="project" value="InterPro"/>
</dbReference>
<evidence type="ECO:0000259" key="6">
    <source>
        <dbReference type="Pfam" id="PF01301"/>
    </source>
</evidence>
<feature type="active site" description="Proton donor" evidence="4">
    <location>
        <position position="158"/>
    </location>
</feature>
<reference evidence="9 10" key="1">
    <citation type="submission" date="2016-10" db="EMBL/GenBank/DDBJ databases">
        <authorList>
            <person name="de Groot N.N."/>
        </authorList>
    </citation>
    <scope>NUCLEOTIDE SEQUENCE [LARGE SCALE GENOMIC DNA]</scope>
    <source>
        <strain evidence="9 10">CGMCC 1.10434</strain>
    </source>
</reference>
<dbReference type="PIRSF" id="PIRSF006336">
    <property type="entry name" value="B-gal"/>
    <property type="match status" value="1"/>
</dbReference>
<evidence type="ECO:0000259" key="8">
    <source>
        <dbReference type="Pfam" id="PF21467"/>
    </source>
</evidence>
<dbReference type="InterPro" id="IPR008979">
    <property type="entry name" value="Galactose-bd-like_sf"/>
</dbReference>
<dbReference type="Proteomes" id="UP000199300">
    <property type="component" value="Unassembled WGS sequence"/>
</dbReference>
<evidence type="ECO:0000256" key="1">
    <source>
        <dbReference type="ARBA" id="ARBA00009809"/>
    </source>
</evidence>
<dbReference type="GO" id="GO:0004565">
    <property type="term" value="F:beta-galactosidase activity"/>
    <property type="evidence" value="ECO:0007669"/>
    <property type="project" value="InterPro"/>
</dbReference>
<evidence type="ECO:0000256" key="3">
    <source>
        <dbReference type="ARBA" id="ARBA00023295"/>
    </source>
</evidence>
<name>A0A1H8H6A4_9BACI</name>
<evidence type="ECO:0000259" key="7">
    <source>
        <dbReference type="Pfam" id="PF21317"/>
    </source>
</evidence>
<dbReference type="Pfam" id="PF21467">
    <property type="entry name" value="BetaGal_gal-bd"/>
    <property type="match status" value="1"/>
</dbReference>
<dbReference type="RefSeq" id="WP_091493882.1">
    <property type="nucleotide sequence ID" value="NZ_FODJ01000001.1"/>
</dbReference>
<dbReference type="InterPro" id="IPR031330">
    <property type="entry name" value="Gly_Hdrlase_35_cat"/>
</dbReference>
<evidence type="ECO:0000256" key="2">
    <source>
        <dbReference type="ARBA" id="ARBA00022801"/>
    </source>
</evidence>
<evidence type="ECO:0000313" key="10">
    <source>
        <dbReference type="Proteomes" id="UP000199300"/>
    </source>
</evidence>
<dbReference type="Pfam" id="PF21317">
    <property type="entry name" value="BetaGal_ABD_1"/>
    <property type="match status" value="1"/>
</dbReference>
<dbReference type="InterPro" id="IPR048913">
    <property type="entry name" value="BetaGal_gal-bd"/>
</dbReference>
<gene>
    <name evidence="9" type="ORF">SAMN04488134_101262</name>
</gene>
<keyword evidence="2" id="KW-0378">Hydrolase</keyword>
<evidence type="ECO:0000313" key="9">
    <source>
        <dbReference type="EMBL" id="SEN51540.1"/>
    </source>
</evidence>
<evidence type="ECO:0000256" key="5">
    <source>
        <dbReference type="RuleBase" id="RU003679"/>
    </source>
</evidence>
<feature type="domain" description="Glycoside hydrolase 35 catalytic" evidence="6">
    <location>
        <begin position="10"/>
        <end position="332"/>
    </location>
</feature>
<dbReference type="SUPFAM" id="SSF49785">
    <property type="entry name" value="Galactose-binding domain-like"/>
    <property type="match status" value="1"/>
</dbReference>
<keyword evidence="10" id="KW-1185">Reference proteome</keyword>
<dbReference type="AlphaFoldDB" id="A0A1H8H6A4"/>
<proteinExistence type="inferred from homology"/>
<dbReference type="InterPro" id="IPR026283">
    <property type="entry name" value="B-gal_1-like"/>
</dbReference>
<accession>A0A1H8H6A4</accession>
<dbReference type="SUPFAM" id="SSF51445">
    <property type="entry name" value="(Trans)glycosidases"/>
    <property type="match status" value="1"/>
</dbReference>
<dbReference type="OrthoDB" id="9813184at2"/>
<dbReference type="STRING" id="872970.SAMN04488134_101262"/>
<organism evidence="9 10">
    <name type="scientific">Amphibacillus marinus</name>
    <dbReference type="NCBI Taxonomy" id="872970"/>
    <lineage>
        <taxon>Bacteria</taxon>
        <taxon>Bacillati</taxon>
        <taxon>Bacillota</taxon>
        <taxon>Bacilli</taxon>
        <taxon>Bacillales</taxon>
        <taxon>Bacillaceae</taxon>
        <taxon>Amphibacillus</taxon>
    </lineage>
</organism>
<comment type="similarity">
    <text evidence="1 5">Belongs to the glycosyl hydrolase 35 family.</text>
</comment>
<sequence length="604" mass="69640">MQKKFDVRESFTLNGATFQIVSGAIHYFRIEPAYWEDRLQKVKDMGCNTIETYVPWNVHEPEKGKYQFSGQYDLIRFIQLAEQIGLYVILRASPYICAEWEFGGLPAWLLKDPAMRVRSLYEPFIQHLSDYFRELFIHIAPLQVDQAGPIILMQVENEYGYFSNEKAYLKRLVHIMKENGVTVPLVTSDSTRQSILNAGSIPGYALPTINCGSDLRERIHSLRTLIPNKPLMCMEFWIGWFNVWGGLHERRNLAAINQDLLNMLDIGHVNIYMIHGGTNFGFMNGANYYERVKDDYYKEEYAPATTSYDYGAPIDESGELTESYYRFQETIAKAFNQHYFERPTTPIVLKKAYGSFLVSDKVGLFEVLEDLASPIHCDYPVTMEMLDQAYGYILYQSQLGKLPLKQSIKLLGTQDRAHVFLNKTHQFTAYRDSFYRKEYIQLRENQDNQLAILVENMGRANFGPYLNDQRKGIGTAVMLDEYQQSGWDHFCLPLDNLANLDFEKAYQSGLPAFYRITFEIDQAVDTYLALPGWGKGVVFLNNFNLGRFWEEGPQQSLYVPAPKLNIGKNELIIFETEGKAASSIEFVAEHVLMNKEDHNDGDET</sequence>
<dbReference type="PANTHER" id="PTHR23421">
    <property type="entry name" value="BETA-GALACTOSIDASE RELATED"/>
    <property type="match status" value="1"/>
</dbReference>
<dbReference type="Gene3D" id="3.20.20.80">
    <property type="entry name" value="Glycosidases"/>
    <property type="match status" value="1"/>
</dbReference>
<dbReference type="InterPro" id="IPR048912">
    <property type="entry name" value="BetaGal1-like_ABD1"/>
</dbReference>
<feature type="active site" description="Nucleophile" evidence="4">
    <location>
        <position position="235"/>
    </location>
</feature>
<evidence type="ECO:0000256" key="4">
    <source>
        <dbReference type="PIRSR" id="PIRSR006336-1"/>
    </source>
</evidence>
<dbReference type="InterPro" id="IPR001944">
    <property type="entry name" value="Glycoside_Hdrlase_35"/>
</dbReference>
<dbReference type="PRINTS" id="PR00742">
    <property type="entry name" value="GLHYDRLASE35"/>
</dbReference>
<dbReference type="InterPro" id="IPR017853">
    <property type="entry name" value="GH"/>
</dbReference>
<dbReference type="Gene3D" id="2.60.120.260">
    <property type="entry name" value="Galactose-binding domain-like"/>
    <property type="match status" value="2"/>
</dbReference>
<keyword evidence="3" id="KW-0326">Glycosidase</keyword>
<dbReference type="EMBL" id="FODJ01000001">
    <property type="protein sequence ID" value="SEN51540.1"/>
    <property type="molecule type" value="Genomic_DNA"/>
</dbReference>
<feature type="domain" description="Beta-galactosidase 1-like first all-beta" evidence="7">
    <location>
        <begin position="380"/>
        <end position="492"/>
    </location>
</feature>
<feature type="domain" description="Beta-galactosidase galactose-binding" evidence="8">
    <location>
        <begin position="511"/>
        <end position="569"/>
    </location>
</feature>
<dbReference type="Pfam" id="PF01301">
    <property type="entry name" value="Glyco_hydro_35"/>
    <property type="match status" value="1"/>
</dbReference>